<dbReference type="PANTHER" id="PTHR12868:SF0">
    <property type="entry name" value="NADH DEHYDROGENASE [UBIQUINONE] 1 BETA SUBCOMPLEX SUBUNIT 9"/>
    <property type="match status" value="1"/>
</dbReference>
<dbReference type="GO" id="GO:0005743">
    <property type="term" value="C:mitochondrial inner membrane"/>
    <property type="evidence" value="ECO:0007669"/>
    <property type="project" value="UniProtKB-SubCell"/>
</dbReference>
<sequence length="107" mass="12416">MLSHSQKVVRLYRKAIKSIRDYSEDYDMFLANAGDLRAALKAGKNETNPFHIQQMVKQLENFNSYWEHPDPYIPCDGINGTKWQRNTAPASYVVDPTNHLLEGFRKD</sequence>
<dbReference type="GO" id="GO:0006120">
    <property type="term" value="P:mitochondrial electron transport, NADH to ubiquinone"/>
    <property type="evidence" value="ECO:0007669"/>
    <property type="project" value="InterPro"/>
</dbReference>
<dbReference type="EMBL" id="JAVFKY010000002">
    <property type="protein sequence ID" value="KAK5580865.1"/>
    <property type="molecule type" value="Genomic_DNA"/>
</dbReference>
<keyword evidence="7" id="KW-0249">Electron transport</keyword>
<evidence type="ECO:0000256" key="5">
    <source>
        <dbReference type="ARBA" id="ARBA00022660"/>
    </source>
</evidence>
<evidence type="ECO:0000256" key="3">
    <source>
        <dbReference type="ARBA" id="ARBA00018684"/>
    </source>
</evidence>
<organism evidence="10 11">
    <name type="scientific">Dictyostelium firmibasis</name>
    <dbReference type="NCBI Taxonomy" id="79012"/>
    <lineage>
        <taxon>Eukaryota</taxon>
        <taxon>Amoebozoa</taxon>
        <taxon>Evosea</taxon>
        <taxon>Eumycetozoa</taxon>
        <taxon>Dictyostelia</taxon>
        <taxon>Dictyosteliales</taxon>
        <taxon>Dictyosteliaceae</taxon>
        <taxon>Dictyostelium</taxon>
    </lineage>
</organism>
<comment type="similarity">
    <text evidence="2">Belongs to the complex I LYR family.</text>
</comment>
<dbReference type="AlphaFoldDB" id="A0AAN7Z1J2"/>
<dbReference type="Proteomes" id="UP001344447">
    <property type="component" value="Unassembled WGS sequence"/>
</dbReference>
<dbReference type="InterPro" id="IPR033034">
    <property type="entry name" value="NDUFB9"/>
</dbReference>
<evidence type="ECO:0000256" key="4">
    <source>
        <dbReference type="ARBA" id="ARBA00022448"/>
    </source>
</evidence>
<protein>
    <recommendedName>
        <fullName evidence="3">NADH dehydrogenase [ubiquinone] 1 beta subcomplex subunit 9</fullName>
    </recommendedName>
</protein>
<reference evidence="10 11" key="1">
    <citation type="submission" date="2023-11" db="EMBL/GenBank/DDBJ databases">
        <title>Dfirmibasis_genome.</title>
        <authorList>
            <person name="Edelbroek B."/>
            <person name="Kjellin J."/>
            <person name="Jerlstrom-Hultqvist J."/>
            <person name="Soderbom F."/>
        </authorList>
    </citation>
    <scope>NUCLEOTIDE SEQUENCE [LARGE SCALE GENOMIC DNA]</scope>
    <source>
        <strain evidence="10 11">TNS-C-14</strain>
    </source>
</reference>
<proteinExistence type="inferred from homology"/>
<evidence type="ECO:0000256" key="8">
    <source>
        <dbReference type="ARBA" id="ARBA00023128"/>
    </source>
</evidence>
<keyword evidence="5" id="KW-0679">Respiratory chain</keyword>
<evidence type="ECO:0000256" key="6">
    <source>
        <dbReference type="ARBA" id="ARBA00022792"/>
    </source>
</evidence>
<name>A0AAN7Z1J2_9MYCE</name>
<keyword evidence="6" id="KW-0999">Mitochondrion inner membrane</keyword>
<dbReference type="PANTHER" id="PTHR12868">
    <property type="entry name" value="NADH-UBIQUINONE OXIDOREDUCTASE B22 SUBUNIT"/>
    <property type="match status" value="1"/>
</dbReference>
<evidence type="ECO:0000256" key="2">
    <source>
        <dbReference type="ARBA" id="ARBA00009508"/>
    </source>
</evidence>
<comment type="subcellular location">
    <subcellularLocation>
        <location evidence="1">Mitochondrion inner membrane</location>
        <topology evidence="1">Peripheral membrane protein</topology>
        <orientation evidence="1">Matrix side</orientation>
    </subcellularLocation>
</comment>
<evidence type="ECO:0000256" key="7">
    <source>
        <dbReference type="ARBA" id="ARBA00022982"/>
    </source>
</evidence>
<gene>
    <name evidence="10" type="ORF">RB653_000889</name>
</gene>
<evidence type="ECO:0000313" key="11">
    <source>
        <dbReference type="Proteomes" id="UP001344447"/>
    </source>
</evidence>
<keyword evidence="11" id="KW-1185">Reference proteome</keyword>
<evidence type="ECO:0000313" key="10">
    <source>
        <dbReference type="EMBL" id="KAK5580865.1"/>
    </source>
</evidence>
<keyword evidence="4" id="KW-0813">Transport</keyword>
<keyword evidence="8" id="KW-0496">Mitochondrion</keyword>
<keyword evidence="9" id="KW-0472">Membrane</keyword>
<evidence type="ECO:0000256" key="1">
    <source>
        <dbReference type="ARBA" id="ARBA00004443"/>
    </source>
</evidence>
<accession>A0AAN7Z1J2</accession>
<evidence type="ECO:0000256" key="9">
    <source>
        <dbReference type="ARBA" id="ARBA00023136"/>
    </source>
</evidence>
<comment type="caution">
    <text evidence="10">The sequence shown here is derived from an EMBL/GenBank/DDBJ whole genome shotgun (WGS) entry which is preliminary data.</text>
</comment>